<comment type="caution">
    <text evidence="1">The sequence shown here is derived from an EMBL/GenBank/DDBJ whole genome shotgun (WGS) entry which is preliminary data.</text>
</comment>
<dbReference type="EMBL" id="MU006707">
    <property type="protein sequence ID" value="KAF2630546.1"/>
    <property type="molecule type" value="Genomic_DNA"/>
</dbReference>
<dbReference type="Proteomes" id="UP000799754">
    <property type="component" value="Unassembled WGS sequence"/>
</dbReference>
<accession>A0ACB6S8E2</accession>
<name>A0ACB6S8E2_9PLEO</name>
<evidence type="ECO:0000313" key="1">
    <source>
        <dbReference type="EMBL" id="KAF2630546.1"/>
    </source>
</evidence>
<keyword evidence="2" id="KW-1185">Reference proteome</keyword>
<organism evidence="1 2">
    <name type="scientific">Macroventuria anomochaeta</name>
    <dbReference type="NCBI Taxonomy" id="301207"/>
    <lineage>
        <taxon>Eukaryota</taxon>
        <taxon>Fungi</taxon>
        <taxon>Dikarya</taxon>
        <taxon>Ascomycota</taxon>
        <taxon>Pezizomycotina</taxon>
        <taxon>Dothideomycetes</taxon>
        <taxon>Pleosporomycetidae</taxon>
        <taxon>Pleosporales</taxon>
        <taxon>Pleosporineae</taxon>
        <taxon>Didymellaceae</taxon>
        <taxon>Macroventuria</taxon>
    </lineage>
</organism>
<protein>
    <submittedName>
        <fullName evidence="1">MFS general substrate transporter</fullName>
    </submittedName>
</protein>
<sequence>MSATQKDFVMAPLQTKNTNVVDTMNDGEEDFGVGSVEEVPKYTITAFYRSVLFQMVLFGALSLVGPAMSDAISNLGGGGLSTPWLANLANSLSYACSFASTILGGPVINKIGIKWSCFIAAVAMPLQGSAYYVNARYSVDWYLLAANVVQGTASGFLYVSETTAMLSYPKLEDRGFYLGIWSAMRSSGSVIGGVINFSTNSDRASSGGIAWSTYLIFIGFECTGILWALLLSPTARVRRRDDSKVSMSEMLSWKQEFIALGKHLQNPKTWLVFLPAFYSFFYGGTLGTYLSQHFSVRARALSSLLVPTITIPSVILFGKLLDNTRWSQRRRAWVASLLWILPQIGCFIWVALEYHYLHLPSTLDYNLETGKWSKAYVPYLIIFVTGYWTQLTIYWVLGTFSVEMKYAARAGGVFRAFETAGQAVSYGLSSASNISPGIPIYVNCAMLVLAIPSMVLLITRIPKRPSDIDLTDHTRVVLDDTQKGE</sequence>
<gene>
    <name evidence="1" type="ORF">BU25DRAFT_484781</name>
</gene>
<evidence type="ECO:0000313" key="2">
    <source>
        <dbReference type="Proteomes" id="UP000799754"/>
    </source>
</evidence>
<feature type="non-terminal residue" evidence="1">
    <location>
        <position position="1"/>
    </location>
</feature>
<proteinExistence type="predicted"/>
<reference evidence="1" key="1">
    <citation type="journal article" date="2020" name="Stud. Mycol.">
        <title>101 Dothideomycetes genomes: a test case for predicting lifestyles and emergence of pathogens.</title>
        <authorList>
            <person name="Haridas S."/>
            <person name="Albert R."/>
            <person name="Binder M."/>
            <person name="Bloem J."/>
            <person name="Labutti K."/>
            <person name="Salamov A."/>
            <person name="Andreopoulos B."/>
            <person name="Baker S."/>
            <person name="Barry K."/>
            <person name="Bills G."/>
            <person name="Bluhm B."/>
            <person name="Cannon C."/>
            <person name="Castanera R."/>
            <person name="Culley D."/>
            <person name="Daum C."/>
            <person name="Ezra D."/>
            <person name="Gonzalez J."/>
            <person name="Henrissat B."/>
            <person name="Kuo A."/>
            <person name="Liang C."/>
            <person name="Lipzen A."/>
            <person name="Lutzoni F."/>
            <person name="Magnuson J."/>
            <person name="Mondo S."/>
            <person name="Nolan M."/>
            <person name="Ohm R."/>
            <person name="Pangilinan J."/>
            <person name="Park H.-J."/>
            <person name="Ramirez L."/>
            <person name="Alfaro M."/>
            <person name="Sun H."/>
            <person name="Tritt A."/>
            <person name="Yoshinaga Y."/>
            <person name="Zwiers L.-H."/>
            <person name="Turgeon B."/>
            <person name="Goodwin S."/>
            <person name="Spatafora J."/>
            <person name="Crous P."/>
            <person name="Grigoriev I."/>
        </authorList>
    </citation>
    <scope>NUCLEOTIDE SEQUENCE</scope>
    <source>
        <strain evidence="1">CBS 525.71</strain>
    </source>
</reference>